<dbReference type="NCBIfam" id="TIGR01977">
    <property type="entry name" value="am_tr_V_EF2568"/>
    <property type="match status" value="1"/>
</dbReference>
<proteinExistence type="inferred from homology"/>
<evidence type="ECO:0000256" key="1">
    <source>
        <dbReference type="ARBA" id="ARBA00001933"/>
    </source>
</evidence>
<dbReference type="GO" id="GO:0031071">
    <property type="term" value="F:cysteine desulfurase activity"/>
    <property type="evidence" value="ECO:0007669"/>
    <property type="project" value="UniProtKB-EC"/>
</dbReference>
<comment type="catalytic activity">
    <reaction evidence="5">
        <text>(sulfur carrier)-H + L-cysteine = (sulfur carrier)-SH + L-alanine</text>
        <dbReference type="Rhea" id="RHEA:43892"/>
        <dbReference type="Rhea" id="RHEA-COMP:14737"/>
        <dbReference type="Rhea" id="RHEA-COMP:14739"/>
        <dbReference type="ChEBI" id="CHEBI:29917"/>
        <dbReference type="ChEBI" id="CHEBI:35235"/>
        <dbReference type="ChEBI" id="CHEBI:57972"/>
        <dbReference type="ChEBI" id="CHEBI:64428"/>
        <dbReference type="EC" id="2.8.1.7"/>
    </reaction>
</comment>
<accession>A0A1G7B5N1</accession>
<dbReference type="PANTHER" id="PTHR43586:SF4">
    <property type="entry name" value="ISOPENICILLIN N EPIMERASE"/>
    <property type="match status" value="1"/>
</dbReference>
<name>A0A1G7B5N1_9BACT</name>
<dbReference type="InterPro" id="IPR015422">
    <property type="entry name" value="PyrdxlP-dep_Trfase_small"/>
</dbReference>
<dbReference type="InterPro" id="IPR010969">
    <property type="entry name" value="Cys_dSase-rel_unknwn_funct"/>
</dbReference>
<evidence type="ECO:0000256" key="2">
    <source>
        <dbReference type="ARBA" id="ARBA00010447"/>
    </source>
</evidence>
<keyword evidence="4" id="KW-0663">Pyridoxal phosphate</keyword>
<evidence type="ECO:0000313" key="7">
    <source>
        <dbReference type="EMBL" id="SDE22424.1"/>
    </source>
</evidence>
<evidence type="ECO:0000256" key="4">
    <source>
        <dbReference type="ARBA" id="ARBA00022898"/>
    </source>
</evidence>
<gene>
    <name evidence="7" type="ORF">SAMN05661003_10578</name>
</gene>
<dbReference type="Proteomes" id="UP000243205">
    <property type="component" value="Unassembled WGS sequence"/>
</dbReference>
<dbReference type="InterPro" id="IPR015424">
    <property type="entry name" value="PyrdxlP-dep_Trfase"/>
</dbReference>
<sequence>MASSSLLYLDNAATSFPKPEAVYQVQDHAARQCGASAGRGSALPARQAGQTLLAVRETLARFFRIPVSDRLVFTANATQAINTALFGLLKPGDTVVSSSMEHNAVARPLYQLQQRGVQWIQVPADCQGRVAGADVRRACLAHRPRLLVMNHCSNVTGTLQPIDELGPWCREQGIVFLVDAAQSAGVCPIDVQQMGIDLLAAPGHKGLLGPQGTGFLYVAEGLELQPLLYGGTGTASSQLEQPHCLPEALESGTLNLPALAGLQAGVDFICHTGLDQIIRHEQELLLQLWQGLQQLPAVRLFGPGPGQQTAVVSLALQGLDPAELGFVLDHQYGIAVRVGLHCAPLAHRSIGTYPAGTVRVSPGFFTTSADIDRFLAAMRQLASRL</sequence>
<dbReference type="InterPro" id="IPR015421">
    <property type="entry name" value="PyrdxlP-dep_Trfase_major"/>
</dbReference>
<dbReference type="EC" id="2.8.1.7" evidence="3"/>
<dbReference type="PIRSF" id="PIRSF005572">
    <property type="entry name" value="NifS"/>
    <property type="match status" value="1"/>
</dbReference>
<comment type="similarity">
    <text evidence="2">Belongs to the class-V pyridoxal-phosphate-dependent aminotransferase family. Csd subfamily.</text>
</comment>
<evidence type="ECO:0000256" key="3">
    <source>
        <dbReference type="ARBA" id="ARBA00012239"/>
    </source>
</evidence>
<reference evidence="8" key="1">
    <citation type="submission" date="2016-10" db="EMBL/GenBank/DDBJ databases">
        <authorList>
            <person name="Varghese N."/>
            <person name="Submissions S."/>
        </authorList>
    </citation>
    <scope>NUCLEOTIDE SEQUENCE [LARGE SCALE GENOMIC DNA]</scope>
    <source>
        <strain evidence="8">DSM 8987</strain>
    </source>
</reference>
<dbReference type="STRING" id="57664.SAMN05661003_10578"/>
<dbReference type="InterPro" id="IPR016454">
    <property type="entry name" value="Cysteine_dSase"/>
</dbReference>
<dbReference type="Pfam" id="PF00266">
    <property type="entry name" value="Aminotran_5"/>
    <property type="match status" value="1"/>
</dbReference>
<dbReference type="OrthoDB" id="9808002at2"/>
<evidence type="ECO:0000256" key="5">
    <source>
        <dbReference type="ARBA" id="ARBA00050776"/>
    </source>
</evidence>
<evidence type="ECO:0000259" key="6">
    <source>
        <dbReference type="Pfam" id="PF00266"/>
    </source>
</evidence>
<organism evidence="7 8">
    <name type="scientific">Desulfuromonas thiophila</name>
    <dbReference type="NCBI Taxonomy" id="57664"/>
    <lineage>
        <taxon>Bacteria</taxon>
        <taxon>Pseudomonadati</taxon>
        <taxon>Thermodesulfobacteriota</taxon>
        <taxon>Desulfuromonadia</taxon>
        <taxon>Desulfuromonadales</taxon>
        <taxon>Desulfuromonadaceae</taxon>
        <taxon>Desulfuromonas</taxon>
    </lineage>
</organism>
<dbReference type="EMBL" id="FNAQ01000005">
    <property type="protein sequence ID" value="SDE22424.1"/>
    <property type="molecule type" value="Genomic_DNA"/>
</dbReference>
<dbReference type="RefSeq" id="WP_092077663.1">
    <property type="nucleotide sequence ID" value="NZ_FNAQ01000005.1"/>
</dbReference>
<comment type="cofactor">
    <cofactor evidence="1">
        <name>pyridoxal 5'-phosphate</name>
        <dbReference type="ChEBI" id="CHEBI:597326"/>
    </cofactor>
</comment>
<dbReference type="Gene3D" id="3.90.1150.10">
    <property type="entry name" value="Aspartate Aminotransferase, domain 1"/>
    <property type="match status" value="1"/>
</dbReference>
<feature type="domain" description="Aminotransferase class V" evidence="6">
    <location>
        <begin position="8"/>
        <end position="374"/>
    </location>
</feature>
<evidence type="ECO:0000313" key="8">
    <source>
        <dbReference type="Proteomes" id="UP000243205"/>
    </source>
</evidence>
<protein>
    <recommendedName>
        <fullName evidence="3">cysteine desulfurase</fullName>
        <ecNumber evidence="3">2.8.1.7</ecNumber>
    </recommendedName>
</protein>
<dbReference type="PANTHER" id="PTHR43586">
    <property type="entry name" value="CYSTEINE DESULFURASE"/>
    <property type="match status" value="1"/>
</dbReference>
<dbReference type="Gene3D" id="3.40.640.10">
    <property type="entry name" value="Type I PLP-dependent aspartate aminotransferase-like (Major domain)"/>
    <property type="match status" value="1"/>
</dbReference>
<dbReference type="InterPro" id="IPR000192">
    <property type="entry name" value="Aminotrans_V_dom"/>
</dbReference>
<dbReference type="AlphaFoldDB" id="A0A1G7B5N1"/>
<dbReference type="SUPFAM" id="SSF53383">
    <property type="entry name" value="PLP-dependent transferases"/>
    <property type="match status" value="1"/>
</dbReference>
<keyword evidence="8" id="KW-1185">Reference proteome</keyword>